<gene>
    <name evidence="1" type="ORF">RUM43_002958</name>
</gene>
<protein>
    <submittedName>
        <fullName evidence="1">Uncharacterized protein</fullName>
    </submittedName>
</protein>
<evidence type="ECO:0000313" key="2">
    <source>
        <dbReference type="Proteomes" id="UP001372834"/>
    </source>
</evidence>
<dbReference type="AlphaFoldDB" id="A0AAN8PGT1"/>
<evidence type="ECO:0000313" key="1">
    <source>
        <dbReference type="EMBL" id="KAK6629141.1"/>
    </source>
</evidence>
<reference evidence="1 2" key="1">
    <citation type="submission" date="2023-10" db="EMBL/GenBank/DDBJ databases">
        <title>Genomes of two closely related lineages of the louse Polyplax serrata with different host specificities.</title>
        <authorList>
            <person name="Martinu J."/>
            <person name="Tarabai H."/>
            <person name="Stefka J."/>
            <person name="Hypsa V."/>
        </authorList>
    </citation>
    <scope>NUCLEOTIDE SEQUENCE [LARGE SCALE GENOMIC DNA]</scope>
    <source>
        <strain evidence="1">HR10_N</strain>
    </source>
</reference>
<comment type="caution">
    <text evidence="1">The sequence shown here is derived from an EMBL/GenBank/DDBJ whole genome shotgun (WGS) entry which is preliminary data.</text>
</comment>
<dbReference type="EMBL" id="JAWJWE010000036">
    <property type="protein sequence ID" value="KAK6629141.1"/>
    <property type="molecule type" value="Genomic_DNA"/>
</dbReference>
<sequence length="106" mass="12338">MRAEQDFGRAVVPICRTFQKKKEKKLLVKKSTAIILGWIAWNNETEGQTSPRRGSQYYFSISQIESKVMKNGQKEKESLWLQALKVCINNNDDDVDDDNQRKEENT</sequence>
<dbReference type="Proteomes" id="UP001372834">
    <property type="component" value="Unassembled WGS sequence"/>
</dbReference>
<name>A0AAN8PGT1_POLSC</name>
<accession>A0AAN8PGT1</accession>
<organism evidence="1 2">
    <name type="scientific">Polyplax serrata</name>
    <name type="common">Common mouse louse</name>
    <dbReference type="NCBI Taxonomy" id="468196"/>
    <lineage>
        <taxon>Eukaryota</taxon>
        <taxon>Metazoa</taxon>
        <taxon>Ecdysozoa</taxon>
        <taxon>Arthropoda</taxon>
        <taxon>Hexapoda</taxon>
        <taxon>Insecta</taxon>
        <taxon>Pterygota</taxon>
        <taxon>Neoptera</taxon>
        <taxon>Paraneoptera</taxon>
        <taxon>Psocodea</taxon>
        <taxon>Troctomorpha</taxon>
        <taxon>Phthiraptera</taxon>
        <taxon>Anoplura</taxon>
        <taxon>Polyplacidae</taxon>
        <taxon>Polyplax</taxon>
    </lineage>
</organism>
<proteinExistence type="predicted"/>